<comment type="similarity">
    <text evidence="1">Belongs to the YoeB family.</text>
</comment>
<dbReference type="Pfam" id="PF06769">
    <property type="entry name" value="YoeB_toxin"/>
    <property type="match status" value="1"/>
</dbReference>
<gene>
    <name evidence="7" type="ORF">HMPREF2086_01109</name>
</gene>
<dbReference type="InterPro" id="IPR035093">
    <property type="entry name" value="RelE/ParE_toxin_dom_sf"/>
</dbReference>
<dbReference type="RefSeq" id="WP_023927835.1">
    <property type="nucleotide sequence ID" value="NZ_KI669454.1"/>
</dbReference>
<keyword evidence="3" id="KW-0540">Nuclease</keyword>
<protein>
    <recommendedName>
        <fullName evidence="6">Putative mRNA interferase YoeB</fullName>
    </recommendedName>
</protein>
<keyword evidence="2" id="KW-1277">Toxin-antitoxin system</keyword>
<keyword evidence="8" id="KW-1185">Reference proteome</keyword>
<dbReference type="PATRIC" id="fig|1357400.3.peg.1506"/>
<dbReference type="SUPFAM" id="SSF143011">
    <property type="entry name" value="RelE-like"/>
    <property type="match status" value="1"/>
</dbReference>
<evidence type="ECO:0000256" key="3">
    <source>
        <dbReference type="ARBA" id="ARBA00022722"/>
    </source>
</evidence>
<dbReference type="InterPro" id="IPR009614">
    <property type="entry name" value="YoeB_toxin"/>
</dbReference>
<dbReference type="STRING" id="1357400.HMPREF2086_01109"/>
<dbReference type="PANTHER" id="PTHR38039:SF1">
    <property type="entry name" value="TOXIN YOEB"/>
    <property type="match status" value="1"/>
</dbReference>
<evidence type="ECO:0000256" key="2">
    <source>
        <dbReference type="ARBA" id="ARBA00022649"/>
    </source>
</evidence>
<dbReference type="GO" id="GO:0045892">
    <property type="term" value="P:negative regulation of DNA-templated transcription"/>
    <property type="evidence" value="ECO:0007669"/>
    <property type="project" value="TreeGrafter"/>
</dbReference>
<evidence type="ECO:0000256" key="1">
    <source>
        <dbReference type="ARBA" id="ARBA00008172"/>
    </source>
</evidence>
<dbReference type="eggNOG" id="COG4115">
    <property type="taxonomic scope" value="Bacteria"/>
</dbReference>
<evidence type="ECO:0000256" key="6">
    <source>
        <dbReference type="ARBA" id="ARBA00030388"/>
    </source>
</evidence>
<dbReference type="NCBIfam" id="TIGR02116">
    <property type="entry name" value="toxin_Txe_YoeB"/>
    <property type="match status" value="1"/>
</dbReference>
<dbReference type="PANTHER" id="PTHR38039">
    <property type="entry name" value="TOXIN YOEB"/>
    <property type="match status" value="1"/>
</dbReference>
<keyword evidence="5" id="KW-0378">Hydrolase</keyword>
<dbReference type="Proteomes" id="UP000018731">
    <property type="component" value="Unassembled WGS sequence"/>
</dbReference>
<evidence type="ECO:0000256" key="4">
    <source>
        <dbReference type="ARBA" id="ARBA00022759"/>
    </source>
</evidence>
<name>V8C8G1_9HELI</name>
<dbReference type="EMBL" id="AZJI01000005">
    <property type="protein sequence ID" value="ETD23310.1"/>
    <property type="molecule type" value="Genomic_DNA"/>
</dbReference>
<sequence>MRKVFWDNAWEQYLYWQSIDKKILDKINTIIKDIERNGVLKGLGKPGALKGDLSGMYSRRINDKHRLVYFTDKEYIFIVACKTHYKDK</sequence>
<dbReference type="GO" id="GO:0016787">
    <property type="term" value="F:hydrolase activity"/>
    <property type="evidence" value="ECO:0007669"/>
    <property type="project" value="UniProtKB-KW"/>
</dbReference>
<dbReference type="GO" id="GO:0006401">
    <property type="term" value="P:RNA catabolic process"/>
    <property type="evidence" value="ECO:0007669"/>
    <property type="project" value="InterPro"/>
</dbReference>
<keyword evidence="4" id="KW-0255">Endonuclease</keyword>
<organism evidence="7 8">
    <name type="scientific">Helicobacter macacae MIT 99-5501</name>
    <dbReference type="NCBI Taxonomy" id="1357400"/>
    <lineage>
        <taxon>Bacteria</taxon>
        <taxon>Pseudomonadati</taxon>
        <taxon>Campylobacterota</taxon>
        <taxon>Epsilonproteobacteria</taxon>
        <taxon>Campylobacterales</taxon>
        <taxon>Helicobacteraceae</taxon>
        <taxon>Helicobacter</taxon>
    </lineage>
</organism>
<dbReference type="GO" id="GO:0004519">
    <property type="term" value="F:endonuclease activity"/>
    <property type="evidence" value="ECO:0007669"/>
    <property type="project" value="UniProtKB-KW"/>
</dbReference>
<dbReference type="HOGENOM" id="CLU_169492_2_2_7"/>
<evidence type="ECO:0000313" key="7">
    <source>
        <dbReference type="EMBL" id="ETD23310.1"/>
    </source>
</evidence>
<proteinExistence type="inferred from homology"/>
<comment type="caution">
    <text evidence="7">The sequence shown here is derived from an EMBL/GenBank/DDBJ whole genome shotgun (WGS) entry which is preliminary data.</text>
</comment>
<reference evidence="7 8" key="1">
    <citation type="journal article" date="2014" name="Genome Announc.">
        <title>Draft genome sequences of six enterohepatic helicobacter species isolated from humans and one from rhesus macaques.</title>
        <authorList>
            <person name="Shen Z."/>
            <person name="Sheh A."/>
            <person name="Young S.K."/>
            <person name="Abouelliel A."/>
            <person name="Ward D.V."/>
            <person name="Earl A.M."/>
            <person name="Fox J.G."/>
        </authorList>
    </citation>
    <scope>NUCLEOTIDE SEQUENCE [LARGE SCALE GENOMIC DNA]</scope>
    <source>
        <strain evidence="7 8">MIT 99-5501</strain>
    </source>
</reference>
<dbReference type="AlphaFoldDB" id="V8C8G1"/>
<evidence type="ECO:0000256" key="5">
    <source>
        <dbReference type="ARBA" id="ARBA00022801"/>
    </source>
</evidence>
<accession>V8C8G1</accession>
<dbReference type="OrthoDB" id="9801102at2"/>
<dbReference type="Gene3D" id="3.30.2310.20">
    <property type="entry name" value="RelE-like"/>
    <property type="match status" value="1"/>
</dbReference>
<evidence type="ECO:0000313" key="8">
    <source>
        <dbReference type="Proteomes" id="UP000018731"/>
    </source>
</evidence>